<dbReference type="AlphaFoldDB" id="A0A819TX95"/>
<organism evidence="1 2">
    <name type="scientific">Rotaria magnacalcarata</name>
    <dbReference type="NCBI Taxonomy" id="392030"/>
    <lineage>
        <taxon>Eukaryota</taxon>
        <taxon>Metazoa</taxon>
        <taxon>Spiralia</taxon>
        <taxon>Gnathifera</taxon>
        <taxon>Rotifera</taxon>
        <taxon>Eurotatoria</taxon>
        <taxon>Bdelloidea</taxon>
        <taxon>Philodinida</taxon>
        <taxon>Philodinidae</taxon>
        <taxon>Rotaria</taxon>
    </lineage>
</organism>
<evidence type="ECO:0000313" key="2">
    <source>
        <dbReference type="Proteomes" id="UP000663866"/>
    </source>
</evidence>
<keyword evidence="2" id="KW-1185">Reference proteome</keyword>
<dbReference type="PANTHER" id="PTHR10336">
    <property type="entry name" value="PHOSPHOINOSITIDE-SPECIFIC PHOSPHOLIPASE C FAMILY PROTEIN"/>
    <property type="match status" value="1"/>
</dbReference>
<accession>A0A819TX95</accession>
<dbReference type="EMBL" id="CAJOBG010003884">
    <property type="protein sequence ID" value="CAF4085361.1"/>
    <property type="molecule type" value="Genomic_DNA"/>
</dbReference>
<dbReference type="GO" id="GO:0035556">
    <property type="term" value="P:intracellular signal transduction"/>
    <property type="evidence" value="ECO:0007669"/>
    <property type="project" value="InterPro"/>
</dbReference>
<dbReference type="CDD" id="cd00275">
    <property type="entry name" value="C2_PLC_like"/>
    <property type="match status" value="1"/>
</dbReference>
<name>A0A819TX95_9BILA</name>
<dbReference type="InterPro" id="IPR035892">
    <property type="entry name" value="C2_domain_sf"/>
</dbReference>
<protein>
    <submittedName>
        <fullName evidence="1">Uncharacterized protein</fullName>
    </submittedName>
</protein>
<reference evidence="1" key="1">
    <citation type="submission" date="2021-02" db="EMBL/GenBank/DDBJ databases">
        <authorList>
            <person name="Nowell W R."/>
        </authorList>
    </citation>
    <scope>NUCLEOTIDE SEQUENCE</scope>
</reference>
<dbReference type="InterPro" id="IPR001192">
    <property type="entry name" value="PI-PLC_fam"/>
</dbReference>
<evidence type="ECO:0000313" key="1">
    <source>
        <dbReference type="EMBL" id="CAF4085361.1"/>
    </source>
</evidence>
<comment type="caution">
    <text evidence="1">The sequence shown here is derived from an EMBL/GenBank/DDBJ whole genome shotgun (WGS) entry which is preliminary data.</text>
</comment>
<proteinExistence type="predicted"/>
<sequence length="74" mass="8766">KYSQLALVYFSVYDHDSFTLDDKLAYFCLPLTMMQTGYRHIHLRANNNDLTHSTLFVHVDIQDYDDDNITSTRF</sequence>
<dbReference type="PANTHER" id="PTHR10336:SF209">
    <property type="entry name" value="PHOSPHOINOSITIDE PHOSPHOLIPASE C"/>
    <property type="match status" value="1"/>
</dbReference>
<dbReference type="Gene3D" id="2.60.40.150">
    <property type="entry name" value="C2 domain"/>
    <property type="match status" value="1"/>
</dbReference>
<feature type="non-terminal residue" evidence="1">
    <location>
        <position position="1"/>
    </location>
</feature>
<dbReference type="Proteomes" id="UP000663866">
    <property type="component" value="Unassembled WGS sequence"/>
</dbReference>
<gene>
    <name evidence="1" type="ORF">OVN521_LOCUS20033</name>
</gene>
<dbReference type="GO" id="GO:0004435">
    <property type="term" value="F:phosphatidylinositol-4,5-bisphosphate phospholipase C activity"/>
    <property type="evidence" value="ECO:0007669"/>
    <property type="project" value="TreeGrafter"/>
</dbReference>
<dbReference type="SUPFAM" id="SSF49562">
    <property type="entry name" value="C2 domain (Calcium/lipid-binding domain, CaLB)"/>
    <property type="match status" value="1"/>
</dbReference>